<dbReference type="PANTHER" id="PTHR10587:SF133">
    <property type="entry name" value="CHITIN DEACETYLASE 1-RELATED"/>
    <property type="match status" value="1"/>
</dbReference>
<evidence type="ECO:0000256" key="1">
    <source>
        <dbReference type="ARBA" id="ARBA00022723"/>
    </source>
</evidence>
<evidence type="ECO:0000256" key="3">
    <source>
        <dbReference type="SAM" id="Phobius"/>
    </source>
</evidence>
<feature type="domain" description="NodB homology" evidence="4">
    <location>
        <begin position="211"/>
        <end position="386"/>
    </location>
</feature>
<name>A0A398BN23_9BACI</name>
<keyword evidence="2" id="KW-0378">Hydrolase</keyword>
<evidence type="ECO:0000259" key="4">
    <source>
        <dbReference type="PROSITE" id="PS51677"/>
    </source>
</evidence>
<proteinExistence type="predicted"/>
<sequence length="389" mass="44469">MSVCNEKRVELLAIQKVSNQFFLQIQLLLDQKIQLVWEVDETTANSLQATAKFETGAKYYLSFYHSWDAREKKKVGCITRTYLGKNNKKFFSCSKEYSQNLNLLKPIQQIKQLHALPFLSSPHSLKQDKERTSKQKTTYIPFLSPKLAWMAVFIMSLFAFLVLNETKPVKAEALNNRIVVTAASAISEEKESIQHPAIKLKKSMNYNVPRGYVALTFDDGPSKYSKKIVNILKKYKVGGTFFYIGTNVKNRPEDVKYAKKNGFSIGSHSMNHPKFTSLSYQKQEKELTQANTIIEKITKEPVTLFRPPYGAKNSNTSKLTKKYNQKMVIWSIDTRDWESRNAKKILTVVKSSKTSGSIILLHESAAVVEALPDIIKHLQKEDLKIVNLQ</sequence>
<evidence type="ECO:0000313" key="5">
    <source>
        <dbReference type="EMBL" id="RID88753.1"/>
    </source>
</evidence>
<protein>
    <submittedName>
        <fullName evidence="5">Polysaccharide deacetylase family protein</fullName>
    </submittedName>
</protein>
<dbReference type="AlphaFoldDB" id="A0A398BN23"/>
<dbReference type="Gene3D" id="3.20.20.370">
    <property type="entry name" value="Glycoside hydrolase/deacetylase"/>
    <property type="match status" value="1"/>
</dbReference>
<dbReference type="Proteomes" id="UP000266016">
    <property type="component" value="Unassembled WGS sequence"/>
</dbReference>
<evidence type="ECO:0000313" key="6">
    <source>
        <dbReference type="Proteomes" id="UP000266016"/>
    </source>
</evidence>
<dbReference type="GO" id="GO:0016810">
    <property type="term" value="F:hydrolase activity, acting on carbon-nitrogen (but not peptide) bonds"/>
    <property type="evidence" value="ECO:0007669"/>
    <property type="project" value="InterPro"/>
</dbReference>
<dbReference type="CDD" id="cd10917">
    <property type="entry name" value="CE4_NodB_like_6s_7s"/>
    <property type="match status" value="1"/>
</dbReference>
<dbReference type="EMBL" id="QWVS01000003">
    <property type="protein sequence ID" value="RID88753.1"/>
    <property type="molecule type" value="Genomic_DNA"/>
</dbReference>
<dbReference type="InterPro" id="IPR002509">
    <property type="entry name" value="NODB_dom"/>
</dbReference>
<dbReference type="InterPro" id="IPR011330">
    <property type="entry name" value="Glyco_hydro/deAcase_b/a-brl"/>
</dbReference>
<gene>
    <name evidence="5" type="ORF">D1953_03285</name>
</gene>
<dbReference type="InterPro" id="IPR050248">
    <property type="entry name" value="Polysacc_deacetylase_ArnD"/>
</dbReference>
<dbReference type="GO" id="GO:0005975">
    <property type="term" value="P:carbohydrate metabolic process"/>
    <property type="evidence" value="ECO:0007669"/>
    <property type="project" value="InterPro"/>
</dbReference>
<accession>A0A398BN23</accession>
<keyword evidence="3" id="KW-0472">Membrane</keyword>
<reference evidence="5 6" key="1">
    <citation type="submission" date="2018-08" db="EMBL/GenBank/DDBJ databases">
        <title>Bacillus jemisoniae sp. nov., Bacillus chryseoplanitiae sp. nov., Bacillus resnikiae sp. nov., and Bacillus frankliniae sp. nov., isolated from Viking spacecraft and associated surfaces.</title>
        <authorList>
            <person name="Seuylemezian A."/>
            <person name="Vaishampayan P."/>
        </authorList>
    </citation>
    <scope>NUCLEOTIDE SEQUENCE [LARGE SCALE GENOMIC DNA]</scope>
    <source>
        <strain evidence="5 6">MA001</strain>
    </source>
</reference>
<keyword evidence="1" id="KW-0479">Metal-binding</keyword>
<dbReference type="Pfam" id="PF01522">
    <property type="entry name" value="Polysacc_deac_1"/>
    <property type="match status" value="1"/>
</dbReference>
<dbReference type="GO" id="GO:0016020">
    <property type="term" value="C:membrane"/>
    <property type="evidence" value="ECO:0007669"/>
    <property type="project" value="TreeGrafter"/>
</dbReference>
<dbReference type="RefSeq" id="WP_119115742.1">
    <property type="nucleotide sequence ID" value="NZ_QWVS01000003.1"/>
</dbReference>
<comment type="caution">
    <text evidence="5">The sequence shown here is derived from an EMBL/GenBank/DDBJ whole genome shotgun (WGS) entry which is preliminary data.</text>
</comment>
<dbReference type="PANTHER" id="PTHR10587">
    <property type="entry name" value="GLYCOSYL TRANSFERASE-RELATED"/>
    <property type="match status" value="1"/>
</dbReference>
<organism evidence="5 6">
    <name type="scientific">Peribacillus asahii</name>
    <dbReference type="NCBI Taxonomy" id="228899"/>
    <lineage>
        <taxon>Bacteria</taxon>
        <taxon>Bacillati</taxon>
        <taxon>Bacillota</taxon>
        <taxon>Bacilli</taxon>
        <taxon>Bacillales</taxon>
        <taxon>Bacillaceae</taxon>
        <taxon>Peribacillus</taxon>
    </lineage>
</organism>
<keyword evidence="6" id="KW-1185">Reference proteome</keyword>
<dbReference type="SUPFAM" id="SSF88713">
    <property type="entry name" value="Glycoside hydrolase/deacetylase"/>
    <property type="match status" value="1"/>
</dbReference>
<keyword evidence="3" id="KW-0812">Transmembrane</keyword>
<feature type="transmembrane region" description="Helical" evidence="3">
    <location>
        <begin position="139"/>
        <end position="163"/>
    </location>
</feature>
<dbReference type="PROSITE" id="PS51677">
    <property type="entry name" value="NODB"/>
    <property type="match status" value="1"/>
</dbReference>
<keyword evidence="3" id="KW-1133">Transmembrane helix</keyword>
<dbReference type="GO" id="GO:0046872">
    <property type="term" value="F:metal ion binding"/>
    <property type="evidence" value="ECO:0007669"/>
    <property type="project" value="UniProtKB-KW"/>
</dbReference>
<evidence type="ECO:0000256" key="2">
    <source>
        <dbReference type="ARBA" id="ARBA00022801"/>
    </source>
</evidence>